<feature type="chain" id="PRO_5017053423" evidence="1">
    <location>
        <begin position="23"/>
        <end position="275"/>
    </location>
</feature>
<evidence type="ECO:0000256" key="1">
    <source>
        <dbReference type="SAM" id="SignalP"/>
    </source>
</evidence>
<gene>
    <name evidence="3" type="primary">STY1396</name>
    <name evidence="3" type="ORF">NCTC10718_03103</name>
</gene>
<name>A0A379R4B4_SALER</name>
<feature type="domain" description="Zinc-regulated secreted antivirulence protein C-terminal" evidence="2">
    <location>
        <begin position="130"/>
        <end position="274"/>
    </location>
</feature>
<keyword evidence="1" id="KW-0732">Signal</keyword>
<dbReference type="Pfam" id="PF16583">
    <property type="entry name" value="ZirS_C"/>
    <property type="match status" value="1"/>
</dbReference>
<organism evidence="3 4">
    <name type="scientific">Salmonella enterica</name>
    <name type="common">Salmonella choleraesuis</name>
    <dbReference type="NCBI Taxonomy" id="28901"/>
    <lineage>
        <taxon>Bacteria</taxon>
        <taxon>Pseudomonadati</taxon>
        <taxon>Pseudomonadota</taxon>
        <taxon>Gammaproteobacteria</taxon>
        <taxon>Enterobacterales</taxon>
        <taxon>Enterobacteriaceae</taxon>
        <taxon>Salmonella</taxon>
    </lineage>
</organism>
<accession>A0A379R4B4</accession>
<dbReference type="AlphaFoldDB" id="A0A379R4B4"/>
<dbReference type="EMBL" id="UGWQ01000001">
    <property type="protein sequence ID" value="SUF70276.1"/>
    <property type="molecule type" value="Genomic_DNA"/>
</dbReference>
<feature type="signal peptide" evidence="1">
    <location>
        <begin position="1"/>
        <end position="22"/>
    </location>
</feature>
<dbReference type="Gene3D" id="2.60.40.10">
    <property type="entry name" value="Immunoglobulins"/>
    <property type="match status" value="1"/>
</dbReference>
<sequence length="275" mass="30545">MSKHNHIIYSLLMAAVPISVSADSSTTSAATVGMLSSPTAPSVGHRPEKNIDGYRLELSGTVYFSDLRYAPFPGLTMARADRAIVSDPDNYYQASETFTTVCTYYQVNKDSSQHILKRERPCEYKIDIKKEHVGAKIKLEIYNETDITSAPGYTPVPSMSEFSYVETKTIANTPSRDLTVMNIDNTILSPGESATITTIVKDIDGNPINDAMIQSHTGRENGDGLWNMGPIKKGSNPGEYKQIITYLGSRSERIDVNYEYHGDVFRKRLSIRGRL</sequence>
<reference evidence="3 4" key="1">
    <citation type="submission" date="2018-06" db="EMBL/GenBank/DDBJ databases">
        <authorList>
            <consortium name="Pathogen Informatics"/>
            <person name="Doyle S."/>
        </authorList>
    </citation>
    <scope>NUCLEOTIDE SEQUENCE [LARGE SCALE GENOMIC DNA]</scope>
    <source>
        <strain evidence="3 4">NCTC10718</strain>
    </source>
</reference>
<dbReference type="InterPro" id="IPR013783">
    <property type="entry name" value="Ig-like_fold"/>
</dbReference>
<dbReference type="Proteomes" id="UP000254332">
    <property type="component" value="Unassembled WGS sequence"/>
</dbReference>
<dbReference type="InterPro" id="IPR032262">
    <property type="entry name" value="ZirS_C"/>
</dbReference>
<evidence type="ECO:0000313" key="3">
    <source>
        <dbReference type="EMBL" id="SUF70276.1"/>
    </source>
</evidence>
<protein>
    <submittedName>
        <fullName evidence="3">Putative exported protein</fullName>
    </submittedName>
</protein>
<proteinExistence type="predicted"/>
<evidence type="ECO:0000313" key="4">
    <source>
        <dbReference type="Proteomes" id="UP000254332"/>
    </source>
</evidence>
<evidence type="ECO:0000259" key="2">
    <source>
        <dbReference type="Pfam" id="PF16583"/>
    </source>
</evidence>